<keyword evidence="2" id="KW-0808">Transferase</keyword>
<dbReference type="GO" id="GO:0016740">
    <property type="term" value="F:transferase activity"/>
    <property type="evidence" value="ECO:0007669"/>
    <property type="project" value="UniProtKB-KW"/>
</dbReference>
<evidence type="ECO:0000313" key="3">
    <source>
        <dbReference type="Proteomes" id="UP001596150"/>
    </source>
</evidence>
<dbReference type="RefSeq" id="WP_266344984.1">
    <property type="nucleotide sequence ID" value="NZ_JAPKNH010000006.1"/>
</dbReference>
<keyword evidence="3" id="KW-1185">Reference proteome</keyword>
<dbReference type="Pfam" id="PF10090">
    <property type="entry name" value="HPTransfase"/>
    <property type="match status" value="1"/>
</dbReference>
<protein>
    <submittedName>
        <fullName evidence="2">Histidine phosphotransferase ChpT</fullName>
        <ecNumber evidence="2">2.7.99.-</ecNumber>
    </submittedName>
</protein>
<dbReference type="Proteomes" id="UP001596150">
    <property type="component" value="Unassembled WGS sequence"/>
</dbReference>
<name>A0ABW0PNX4_9HYPH</name>
<gene>
    <name evidence="2" type="primary">chpT</name>
    <name evidence="2" type="ORF">ACFPP9_01180</name>
</gene>
<dbReference type="InterPro" id="IPR018762">
    <property type="entry name" value="ChpT_C"/>
</dbReference>
<dbReference type="NCBIfam" id="NF046018">
    <property type="entry name" value="HisPtaseChptBrucRhz"/>
    <property type="match status" value="1"/>
</dbReference>
<dbReference type="EMBL" id="JBHSML010000001">
    <property type="protein sequence ID" value="MFC5514366.1"/>
    <property type="molecule type" value="Genomic_DNA"/>
</dbReference>
<evidence type="ECO:0000259" key="1">
    <source>
        <dbReference type="Pfam" id="PF10090"/>
    </source>
</evidence>
<evidence type="ECO:0000313" key="2">
    <source>
        <dbReference type="EMBL" id="MFC5514366.1"/>
    </source>
</evidence>
<comment type="caution">
    <text evidence="2">The sequence shown here is derived from an EMBL/GenBank/DDBJ whole genome shotgun (WGS) entry which is preliminary data.</text>
</comment>
<dbReference type="Gene3D" id="1.10.287.130">
    <property type="match status" value="1"/>
</dbReference>
<dbReference type="Gene3D" id="3.30.565.10">
    <property type="entry name" value="Histidine kinase-like ATPase, C-terminal domain"/>
    <property type="match status" value="1"/>
</dbReference>
<feature type="domain" description="Histidine phosphotransferase ChpT C-terminal" evidence="1">
    <location>
        <begin position="85"/>
        <end position="204"/>
    </location>
</feature>
<dbReference type="EC" id="2.7.99.-" evidence="2"/>
<organism evidence="2 3">
    <name type="scientific">Kaistia terrae</name>
    <dbReference type="NCBI Taxonomy" id="537017"/>
    <lineage>
        <taxon>Bacteria</taxon>
        <taxon>Pseudomonadati</taxon>
        <taxon>Pseudomonadota</taxon>
        <taxon>Alphaproteobacteria</taxon>
        <taxon>Hyphomicrobiales</taxon>
        <taxon>Kaistiaceae</taxon>
        <taxon>Kaistia</taxon>
    </lineage>
</organism>
<sequence length="261" mass="27288">MTNEIELEALDLAALLCSRVCHDIISPVGAINNGLEVLDEETSEEMKAFAFDLIRKSARQASAKLQFARLAFGAAGSAGAEIDIGDAEKVARGYMDGEKAEFSWTAPRVLMPKNQVKLILNLVLMATAAVPRGGSIKVTIEGEPTKPDVTFHCTGPSARIPAAFATLIPGTIVDVNIDAHAVQPYYAGLLARSCGMKVAAVLEGADVIITARYAEPAPVVEETPVEASAPETMLADAPDTVVDAAEPVAVAAVADETTSQA</sequence>
<proteinExistence type="predicted"/>
<accession>A0ABW0PNX4</accession>
<dbReference type="InterPro" id="IPR036890">
    <property type="entry name" value="HATPase_C_sf"/>
</dbReference>
<reference evidence="3" key="1">
    <citation type="journal article" date="2019" name="Int. J. Syst. Evol. Microbiol.">
        <title>The Global Catalogue of Microorganisms (GCM) 10K type strain sequencing project: providing services to taxonomists for standard genome sequencing and annotation.</title>
        <authorList>
            <consortium name="The Broad Institute Genomics Platform"/>
            <consortium name="The Broad Institute Genome Sequencing Center for Infectious Disease"/>
            <person name="Wu L."/>
            <person name="Ma J."/>
        </authorList>
    </citation>
    <scope>NUCLEOTIDE SEQUENCE [LARGE SCALE GENOMIC DNA]</scope>
    <source>
        <strain evidence="3">KACC 12633</strain>
    </source>
</reference>